<evidence type="ECO:0000313" key="1">
    <source>
        <dbReference type="EMBL" id="CAH4038842.1"/>
    </source>
</evidence>
<protein>
    <submittedName>
        <fullName evidence="1">Uncharacterized protein</fullName>
    </submittedName>
</protein>
<proteinExistence type="predicted"/>
<organism evidence="1 2">
    <name type="scientific">Pieris brassicae</name>
    <name type="common">White butterfly</name>
    <name type="synonym">Large white butterfly</name>
    <dbReference type="NCBI Taxonomy" id="7116"/>
    <lineage>
        <taxon>Eukaryota</taxon>
        <taxon>Metazoa</taxon>
        <taxon>Ecdysozoa</taxon>
        <taxon>Arthropoda</taxon>
        <taxon>Hexapoda</taxon>
        <taxon>Insecta</taxon>
        <taxon>Pterygota</taxon>
        <taxon>Neoptera</taxon>
        <taxon>Endopterygota</taxon>
        <taxon>Lepidoptera</taxon>
        <taxon>Glossata</taxon>
        <taxon>Ditrysia</taxon>
        <taxon>Papilionoidea</taxon>
        <taxon>Pieridae</taxon>
        <taxon>Pierinae</taxon>
        <taxon>Pieris</taxon>
    </lineage>
</organism>
<dbReference type="Proteomes" id="UP001152562">
    <property type="component" value="Unassembled WGS sequence"/>
</dbReference>
<keyword evidence="2" id="KW-1185">Reference proteome</keyword>
<dbReference type="EMBL" id="CALOZG010000087">
    <property type="protein sequence ID" value="CAH4038842.1"/>
    <property type="molecule type" value="Genomic_DNA"/>
</dbReference>
<sequence length="76" mass="8513">MRMRRSGDRGRTCQNIRSVALICSRSRPATPLHARQTIKKPILKQSRGLPSFSSAISGRRLTSGASVIQLQFCHYD</sequence>
<reference evidence="1" key="1">
    <citation type="submission" date="2022-05" db="EMBL/GenBank/DDBJ databases">
        <authorList>
            <person name="Okamura Y."/>
        </authorList>
    </citation>
    <scope>NUCLEOTIDE SEQUENCE</scope>
</reference>
<comment type="caution">
    <text evidence="1">The sequence shown here is derived from an EMBL/GenBank/DDBJ whole genome shotgun (WGS) entry which is preliminary data.</text>
</comment>
<gene>
    <name evidence="1" type="ORF">PIBRA_LOCUS14329</name>
</gene>
<name>A0A9P0TUV3_PIEBR</name>
<dbReference type="AlphaFoldDB" id="A0A9P0TUV3"/>
<evidence type="ECO:0000313" key="2">
    <source>
        <dbReference type="Proteomes" id="UP001152562"/>
    </source>
</evidence>
<accession>A0A9P0TUV3</accession>